<gene>
    <name evidence="1" type="ORF">DXV75_04960</name>
</gene>
<comment type="caution">
    <text evidence="1">The sequence shown here is derived from an EMBL/GenBank/DDBJ whole genome shotgun (WGS) entry which is preliminary data.</text>
</comment>
<dbReference type="AlphaFoldDB" id="A0A3D8MCH2"/>
<dbReference type="OrthoDB" id="6322038at2"/>
<dbReference type="EMBL" id="QRHA01000003">
    <property type="protein sequence ID" value="RDV27383.1"/>
    <property type="molecule type" value="Genomic_DNA"/>
</dbReference>
<name>A0A3D8MCH2_9ALTE</name>
<reference evidence="2" key="1">
    <citation type="submission" date="2018-08" db="EMBL/GenBank/DDBJ databases">
        <authorList>
            <person name="Zhang J."/>
            <person name="Du Z.-J."/>
        </authorList>
    </citation>
    <scope>NUCLEOTIDE SEQUENCE [LARGE SCALE GENOMIC DNA]</scope>
    <source>
        <strain evidence="2">KCTC 52655</strain>
    </source>
</reference>
<evidence type="ECO:0000313" key="2">
    <source>
        <dbReference type="Proteomes" id="UP000256561"/>
    </source>
</evidence>
<keyword evidence="2" id="KW-1185">Reference proteome</keyword>
<dbReference type="RefSeq" id="WP_115592286.1">
    <property type="nucleotide sequence ID" value="NZ_QRHA01000003.1"/>
</dbReference>
<protein>
    <submittedName>
        <fullName evidence="1">Uncharacterized protein</fullName>
    </submittedName>
</protein>
<organism evidence="1 2">
    <name type="scientific">Alteromonas aestuariivivens</name>
    <dbReference type="NCBI Taxonomy" id="1938339"/>
    <lineage>
        <taxon>Bacteria</taxon>
        <taxon>Pseudomonadati</taxon>
        <taxon>Pseudomonadota</taxon>
        <taxon>Gammaproteobacteria</taxon>
        <taxon>Alteromonadales</taxon>
        <taxon>Alteromonadaceae</taxon>
        <taxon>Alteromonas/Salinimonas group</taxon>
        <taxon>Alteromonas</taxon>
    </lineage>
</organism>
<accession>A0A3D8MCH2</accession>
<dbReference type="Proteomes" id="UP000256561">
    <property type="component" value="Unassembled WGS sequence"/>
</dbReference>
<proteinExistence type="predicted"/>
<sequence>MDTGLKTLDKLIEQHGIRVMEGQDELQSVVYLQGGDRRAVSMKLPFCFYRVIMSKPVSSVIKLHQVYLPYRRARLASFLVDEKGRVMEQVYYQRDSRYVRACRSIQKLVAQAHHNRVQQVA</sequence>
<evidence type="ECO:0000313" key="1">
    <source>
        <dbReference type="EMBL" id="RDV27383.1"/>
    </source>
</evidence>